<dbReference type="InterPro" id="IPR012910">
    <property type="entry name" value="Plug_dom"/>
</dbReference>
<dbReference type="RefSeq" id="WP_237856549.1">
    <property type="nucleotide sequence ID" value="NZ_JAKLWS010000055.1"/>
</dbReference>
<dbReference type="Proteomes" id="UP001165366">
    <property type="component" value="Unassembled WGS sequence"/>
</dbReference>
<evidence type="ECO:0000256" key="1">
    <source>
        <dbReference type="ARBA" id="ARBA00004571"/>
    </source>
</evidence>
<comment type="similarity">
    <text evidence="7">Belongs to the TonB-dependent receptor family.</text>
</comment>
<gene>
    <name evidence="9" type="ORF">L6773_20710</name>
</gene>
<keyword evidence="2 7" id="KW-0813">Transport</keyword>
<dbReference type="InterPro" id="IPR023996">
    <property type="entry name" value="TonB-dep_OMP_SusC/RagA"/>
</dbReference>
<dbReference type="NCBIfam" id="TIGR04057">
    <property type="entry name" value="SusC_RagA_signa"/>
    <property type="match status" value="1"/>
</dbReference>
<dbReference type="Pfam" id="PF13715">
    <property type="entry name" value="CarbopepD_reg_2"/>
    <property type="match status" value="1"/>
</dbReference>
<proteinExistence type="inferred from homology"/>
<evidence type="ECO:0000256" key="5">
    <source>
        <dbReference type="ARBA" id="ARBA00023136"/>
    </source>
</evidence>
<dbReference type="InterPro" id="IPR008969">
    <property type="entry name" value="CarboxyPept-like_regulatory"/>
</dbReference>
<name>A0ABS9KJI4_9BACT</name>
<evidence type="ECO:0000256" key="6">
    <source>
        <dbReference type="ARBA" id="ARBA00023237"/>
    </source>
</evidence>
<sequence>MRHGRIMIQSYKINIKSIQLACLVMAICFIAVPIQAQTISGVVTDEDNGERLPGVNIVVQGTSIGTATDADGNFQLDVPSLNETIVVSYVGYQTKEISISGRETIEITLLPQSVMGDELVVIGYGTQRRADVTGSISTVSSDNFNQGVVSSPEQLLQGKVPGLSVTAQGGQPGAPQTISIRGLGSLRTGSGPLFVIDGVAIDNSNTAPTGDSFGMSTTSPTNPLAFLNPDDIESINVLKDASATAIYGSRAANGVILISTKSGEIGQAQLNYSSRLGISKIANRLDLLSPEEFADFHNSNGRSDLDYGNRTNWMDQILRTAYSHEQSLSYSGGNESSTYYASVNYSDQPGILKGSDLEKYGGRLNLTQGFLDNRLDIGVTLSANQTHTDYAPTGNNPGVNGDYLSWAMQLNPTYPTHNPDGSLFIVSDGGMNPLQALDLITNFSDVTRVLGSIEASFEITEGLLYKVNFGLDNSNGSQISQVDRHGIFRIQNPEGRLVDSKLERNNIQTESTLNYLFDVDNHGFDVLGGFSYQKFEIEGRTWSINNFSTTEIEAYHNPGIGSSLTIGQNQPSGFSSVNELQSVFGRVNYDYMNRYFLTATLRTDGSSRFGDEYRYGYFPSFSAAWQLSDEAFFDFNSLSNLRLRAGWGQTGTQDIPNGITQQLINVGINSGYELTPGTITPGITFLRTQNETIRWEVSTQSNLGIDFGFFENTVYGTVDVFRKVSSDILFNSTSGVDPITPTDSFWNNLDMEIINQGLEFTLGFQKNISNDFTFDVNANASFIENEVTKLPVSQILTGAISGQGLSGERVQAVLNNQPIGTFYLLDWVGLDENGENIFRDVNGDNAITNADRIVAGNAIPEFTYGISAFFGYKNLDLNLNFNGVSGNELYWNDQNGRFTMPQLIGGQNIDKIGFNLNESSSNSAGASTRFLHDGSYFRLNNATLGYNLDTSGYLDFIRELRLSVTAQNLFTLTDYPGFDPEVDTPRAVGGITAAGIDATRYPPARTFQFAINLSF</sequence>
<keyword evidence="10" id="KW-1185">Reference proteome</keyword>
<dbReference type="InterPro" id="IPR023997">
    <property type="entry name" value="TonB-dep_OMP_SusC/RagA_CS"/>
</dbReference>
<dbReference type="Pfam" id="PF07715">
    <property type="entry name" value="Plug"/>
    <property type="match status" value="1"/>
</dbReference>
<keyword evidence="6 7" id="KW-0998">Cell outer membrane</keyword>
<comment type="caution">
    <text evidence="9">The sequence shown here is derived from an EMBL/GenBank/DDBJ whole genome shotgun (WGS) entry which is preliminary data.</text>
</comment>
<reference evidence="9" key="2">
    <citation type="submission" date="2024-05" db="EMBL/GenBank/DDBJ databases">
        <title>Rhodohalobacter halophilus gen. nov., sp. nov., a moderately halophilic member of the family Balneolaceae.</title>
        <authorList>
            <person name="Xia J."/>
        </authorList>
    </citation>
    <scope>NUCLEOTIDE SEQUENCE</scope>
    <source>
        <strain evidence="9">WB101</strain>
    </source>
</reference>
<dbReference type="Gene3D" id="2.60.40.1120">
    <property type="entry name" value="Carboxypeptidase-like, regulatory domain"/>
    <property type="match status" value="1"/>
</dbReference>
<keyword evidence="4 7" id="KW-0812">Transmembrane</keyword>
<dbReference type="PROSITE" id="PS52016">
    <property type="entry name" value="TONB_DEPENDENT_REC_3"/>
    <property type="match status" value="1"/>
</dbReference>
<evidence type="ECO:0000313" key="10">
    <source>
        <dbReference type="Proteomes" id="UP001165366"/>
    </source>
</evidence>
<reference evidence="9" key="1">
    <citation type="submission" date="2022-01" db="EMBL/GenBank/DDBJ databases">
        <authorList>
            <person name="Wang Y."/>
        </authorList>
    </citation>
    <scope>NUCLEOTIDE SEQUENCE</scope>
    <source>
        <strain evidence="9">WB101</strain>
    </source>
</reference>
<evidence type="ECO:0000259" key="8">
    <source>
        <dbReference type="Pfam" id="PF07715"/>
    </source>
</evidence>
<keyword evidence="3 7" id="KW-1134">Transmembrane beta strand</keyword>
<dbReference type="InterPro" id="IPR039426">
    <property type="entry name" value="TonB-dep_rcpt-like"/>
</dbReference>
<evidence type="ECO:0000313" key="9">
    <source>
        <dbReference type="EMBL" id="MCG2591004.1"/>
    </source>
</evidence>
<dbReference type="InterPro" id="IPR036942">
    <property type="entry name" value="Beta-barrel_TonB_sf"/>
</dbReference>
<protein>
    <submittedName>
        <fullName evidence="9">TonB-dependent receptor</fullName>
    </submittedName>
</protein>
<evidence type="ECO:0000256" key="4">
    <source>
        <dbReference type="ARBA" id="ARBA00022692"/>
    </source>
</evidence>
<dbReference type="InterPro" id="IPR037066">
    <property type="entry name" value="Plug_dom_sf"/>
</dbReference>
<dbReference type="SUPFAM" id="SSF56935">
    <property type="entry name" value="Porins"/>
    <property type="match status" value="1"/>
</dbReference>
<evidence type="ECO:0000256" key="3">
    <source>
        <dbReference type="ARBA" id="ARBA00022452"/>
    </source>
</evidence>
<dbReference type="Gene3D" id="2.170.130.10">
    <property type="entry name" value="TonB-dependent receptor, plug domain"/>
    <property type="match status" value="1"/>
</dbReference>
<feature type="domain" description="TonB-dependent receptor plug" evidence="8">
    <location>
        <begin position="130"/>
        <end position="255"/>
    </location>
</feature>
<dbReference type="Gene3D" id="2.40.170.20">
    <property type="entry name" value="TonB-dependent receptor, beta-barrel domain"/>
    <property type="match status" value="1"/>
</dbReference>
<dbReference type="SUPFAM" id="SSF49464">
    <property type="entry name" value="Carboxypeptidase regulatory domain-like"/>
    <property type="match status" value="1"/>
</dbReference>
<accession>A0ABS9KJI4</accession>
<dbReference type="NCBIfam" id="TIGR04056">
    <property type="entry name" value="OMP_RagA_SusC"/>
    <property type="match status" value="1"/>
</dbReference>
<dbReference type="EMBL" id="JAKLWS010000055">
    <property type="protein sequence ID" value="MCG2591004.1"/>
    <property type="molecule type" value="Genomic_DNA"/>
</dbReference>
<comment type="subcellular location">
    <subcellularLocation>
        <location evidence="1 7">Cell outer membrane</location>
        <topology evidence="1 7">Multi-pass membrane protein</topology>
    </subcellularLocation>
</comment>
<keyword evidence="5 7" id="KW-0472">Membrane</keyword>
<keyword evidence="9" id="KW-0675">Receptor</keyword>
<evidence type="ECO:0000256" key="7">
    <source>
        <dbReference type="PROSITE-ProRule" id="PRU01360"/>
    </source>
</evidence>
<evidence type="ECO:0000256" key="2">
    <source>
        <dbReference type="ARBA" id="ARBA00022448"/>
    </source>
</evidence>
<organism evidence="9 10">
    <name type="scientific">Rhodohalobacter sulfatireducens</name>
    <dbReference type="NCBI Taxonomy" id="2911366"/>
    <lineage>
        <taxon>Bacteria</taxon>
        <taxon>Pseudomonadati</taxon>
        <taxon>Balneolota</taxon>
        <taxon>Balneolia</taxon>
        <taxon>Balneolales</taxon>
        <taxon>Balneolaceae</taxon>
        <taxon>Rhodohalobacter</taxon>
    </lineage>
</organism>